<feature type="compositionally biased region" description="Low complexity" evidence="1">
    <location>
        <begin position="63"/>
        <end position="76"/>
    </location>
</feature>
<evidence type="ECO:0000256" key="1">
    <source>
        <dbReference type="SAM" id="MobiDB-lite"/>
    </source>
</evidence>
<sequence>MDPPDDLLPVPPLGDFKPMWYYQQLVLQSRLSTEDIEDRYVDSHIQFYPLAEGTRFKTMDQIPQSEPSQPESPSPSNSTKAEVACCLLRSGTRYLLSWRIMTPSPERTADYNSFLTMNEFGP</sequence>
<reference evidence="3" key="2">
    <citation type="journal article" date="2009" name="Genome Res.">
        <title>Comparative genomic analyses of the human fungal pathogens Coccidioides and their relatives.</title>
        <authorList>
            <person name="Sharpton T.J."/>
            <person name="Stajich J.E."/>
            <person name="Rounsley S.D."/>
            <person name="Gardner M.J."/>
            <person name="Wortman J.R."/>
            <person name="Jordar V.S."/>
            <person name="Maiti R."/>
            <person name="Kodira C.D."/>
            <person name="Neafsey D.E."/>
            <person name="Zeng Q."/>
            <person name="Hung C.-Y."/>
            <person name="McMahan C."/>
            <person name="Muszewska A."/>
            <person name="Grynberg M."/>
            <person name="Mandel M.A."/>
            <person name="Kellner E.M."/>
            <person name="Barker B.M."/>
            <person name="Galgiani J.N."/>
            <person name="Orbach M.J."/>
            <person name="Kirkland T.N."/>
            <person name="Cole G.T."/>
            <person name="Henn M.R."/>
            <person name="Birren B.W."/>
            <person name="Taylor J.W."/>
        </authorList>
    </citation>
    <scope>NUCLEOTIDE SEQUENCE [LARGE SCALE GENOMIC DNA]</scope>
    <source>
        <strain evidence="3">RMSCC 3488</strain>
    </source>
</reference>
<gene>
    <name evidence="2" type="ORF">CPAG_04488</name>
</gene>
<dbReference type="AlphaFoldDB" id="A0A0J6F5I3"/>
<reference evidence="2 3" key="1">
    <citation type="submission" date="2007-06" db="EMBL/GenBank/DDBJ databases">
        <title>The Genome Sequence of Coccidioides posadasii RMSCC_3488.</title>
        <authorList>
            <consortium name="Coccidioides Genome Resources Consortium"/>
            <consortium name="The Broad Institute Genome Sequencing Platform"/>
            <person name="Henn M.R."/>
            <person name="Sykes S."/>
            <person name="Young S."/>
            <person name="Jaffe D."/>
            <person name="Berlin A."/>
            <person name="Alvarez P."/>
            <person name="Butler J."/>
            <person name="Gnerre S."/>
            <person name="Grabherr M."/>
            <person name="Mauceli E."/>
            <person name="Brockman W."/>
            <person name="Kodira C."/>
            <person name="Alvarado L."/>
            <person name="Zeng Q."/>
            <person name="Crawford M."/>
            <person name="Antoine C."/>
            <person name="Devon K."/>
            <person name="Galgiani J."/>
            <person name="Orsborn K."/>
            <person name="Lewis M.L."/>
            <person name="Nusbaum C."/>
            <person name="Galagan J."/>
            <person name="Birren B."/>
        </authorList>
    </citation>
    <scope>NUCLEOTIDE SEQUENCE [LARGE SCALE GENOMIC DNA]</scope>
    <source>
        <strain evidence="2 3">RMSCC 3488</strain>
    </source>
</reference>
<evidence type="ECO:0000313" key="3">
    <source>
        <dbReference type="Proteomes" id="UP000054567"/>
    </source>
</evidence>
<name>A0A0J6F5I3_COCPO</name>
<protein>
    <submittedName>
        <fullName evidence="2">Uncharacterized protein</fullName>
    </submittedName>
</protein>
<evidence type="ECO:0000313" key="2">
    <source>
        <dbReference type="EMBL" id="KMM68156.1"/>
    </source>
</evidence>
<reference evidence="3" key="3">
    <citation type="journal article" date="2010" name="Genome Res.">
        <title>Population genomic sequencing of Coccidioides fungi reveals recent hybridization and transposon control.</title>
        <authorList>
            <person name="Neafsey D.E."/>
            <person name="Barker B.M."/>
            <person name="Sharpton T.J."/>
            <person name="Stajich J.E."/>
            <person name="Park D.J."/>
            <person name="Whiston E."/>
            <person name="Hung C.-Y."/>
            <person name="McMahan C."/>
            <person name="White J."/>
            <person name="Sykes S."/>
            <person name="Heiman D."/>
            <person name="Young S."/>
            <person name="Zeng Q."/>
            <person name="Abouelleil A."/>
            <person name="Aftuck L."/>
            <person name="Bessette D."/>
            <person name="Brown A."/>
            <person name="FitzGerald M."/>
            <person name="Lui A."/>
            <person name="Macdonald J.P."/>
            <person name="Priest M."/>
            <person name="Orbach M.J."/>
            <person name="Galgiani J.N."/>
            <person name="Kirkland T.N."/>
            <person name="Cole G.T."/>
            <person name="Birren B.W."/>
            <person name="Henn M.R."/>
            <person name="Taylor J.W."/>
            <person name="Rounsley S.D."/>
        </authorList>
    </citation>
    <scope>NUCLEOTIDE SEQUENCE [LARGE SCALE GENOMIC DNA]</scope>
    <source>
        <strain evidence="3">RMSCC 3488</strain>
    </source>
</reference>
<dbReference type="EMBL" id="DS268110">
    <property type="protein sequence ID" value="KMM68156.1"/>
    <property type="molecule type" value="Genomic_DNA"/>
</dbReference>
<dbReference type="Proteomes" id="UP000054567">
    <property type="component" value="Unassembled WGS sequence"/>
</dbReference>
<proteinExistence type="predicted"/>
<organism evidence="2 3">
    <name type="scientific">Coccidioides posadasii RMSCC 3488</name>
    <dbReference type="NCBI Taxonomy" id="454284"/>
    <lineage>
        <taxon>Eukaryota</taxon>
        <taxon>Fungi</taxon>
        <taxon>Dikarya</taxon>
        <taxon>Ascomycota</taxon>
        <taxon>Pezizomycotina</taxon>
        <taxon>Eurotiomycetes</taxon>
        <taxon>Eurotiomycetidae</taxon>
        <taxon>Onygenales</taxon>
        <taxon>Onygenaceae</taxon>
        <taxon>Coccidioides</taxon>
    </lineage>
</organism>
<feature type="region of interest" description="Disordered" evidence="1">
    <location>
        <begin position="56"/>
        <end position="81"/>
    </location>
</feature>
<dbReference type="VEuPathDB" id="FungiDB:CPAG_04488"/>
<accession>A0A0J6F5I3</accession>